<evidence type="ECO:0000313" key="2">
    <source>
        <dbReference type="EMBL" id="SHE89666.1"/>
    </source>
</evidence>
<dbReference type="RefSeq" id="WP_072791822.1">
    <property type="nucleotide sequence ID" value="NZ_FQUL01000035.1"/>
</dbReference>
<gene>
    <name evidence="2" type="ORF">SAMN02745225_01932</name>
</gene>
<dbReference type="Gene3D" id="2.60.40.10">
    <property type="entry name" value="Immunoglobulins"/>
    <property type="match status" value="1"/>
</dbReference>
<feature type="transmembrane region" description="Helical" evidence="1">
    <location>
        <begin position="6"/>
        <end position="29"/>
    </location>
</feature>
<dbReference type="AlphaFoldDB" id="A0A1M4X878"/>
<keyword evidence="1" id="KW-0812">Transmembrane</keyword>
<name>A0A1M4X878_9ACTN</name>
<proteinExistence type="predicted"/>
<dbReference type="SUPFAM" id="SSF49478">
    <property type="entry name" value="Cna protein B-type domain"/>
    <property type="match status" value="1"/>
</dbReference>
<reference evidence="3" key="1">
    <citation type="submission" date="2016-11" db="EMBL/GenBank/DDBJ databases">
        <authorList>
            <person name="Varghese N."/>
            <person name="Submissions S."/>
        </authorList>
    </citation>
    <scope>NUCLEOTIDE SEQUENCE [LARGE SCALE GENOMIC DNA]</scope>
    <source>
        <strain evidence="3">DSM 19514</strain>
    </source>
</reference>
<dbReference type="EMBL" id="FQUL01000035">
    <property type="protein sequence ID" value="SHE89666.1"/>
    <property type="molecule type" value="Genomic_DNA"/>
</dbReference>
<evidence type="ECO:0000313" key="3">
    <source>
        <dbReference type="Proteomes" id="UP000184295"/>
    </source>
</evidence>
<dbReference type="STRING" id="1121881.SAMN02745225_01932"/>
<sequence length="453" mass="46649">MSDDSGFSLVSVIIAFSMFVAVLAPAAALMQRSSLVSGNVENRVVASNLATQELEVVRSQATYAFSSLVTNYLGSSTTTIDVSNVPYKVTQELEWTPGAYSPGGCGTSANGSADLQPVLLATESVTWPAMYAGESPVTESTTFTPPIGSYSATSGNISIQVLGASGQPQPNVPVTVASSGSSTPYSQSVNTDQSGCAFFPFLVPGNYQVSLATPVAGETYVSPSGQTNPSVTLGVTSSQTADYQFYYDQAATIQLPTPAPNYTIAPQLGLTLANSQMSGLGTEITDPIPSGTPTEITDLFPFTSGDYIWLGTCYSYQSGVQSFTSLTPTQLYPGETTTANLGYAPYSLSVTYNGQPISGAQITISMMDPSSTSSPSYNQNCTGNSPAYNVQVVSSTSSTGPSLVYLPLGAVSFTATATIGGTQLKGVYPPSGSSPPYVSTTSGAGGSVVISLN</sequence>
<keyword evidence="2" id="KW-0121">Carboxypeptidase</keyword>
<keyword evidence="1" id="KW-1133">Transmembrane helix</keyword>
<organism evidence="2 3">
    <name type="scientific">Ferrithrix thermotolerans DSM 19514</name>
    <dbReference type="NCBI Taxonomy" id="1121881"/>
    <lineage>
        <taxon>Bacteria</taxon>
        <taxon>Bacillati</taxon>
        <taxon>Actinomycetota</taxon>
        <taxon>Acidimicrobiia</taxon>
        <taxon>Acidimicrobiales</taxon>
        <taxon>Acidimicrobiaceae</taxon>
        <taxon>Ferrithrix</taxon>
    </lineage>
</organism>
<dbReference type="OrthoDB" id="5244741at2"/>
<dbReference type="GO" id="GO:0005975">
    <property type="term" value="P:carbohydrate metabolic process"/>
    <property type="evidence" value="ECO:0007669"/>
    <property type="project" value="UniProtKB-ARBA"/>
</dbReference>
<dbReference type="InterPro" id="IPR013783">
    <property type="entry name" value="Ig-like_fold"/>
</dbReference>
<dbReference type="Proteomes" id="UP000184295">
    <property type="component" value="Unassembled WGS sequence"/>
</dbReference>
<keyword evidence="1" id="KW-0472">Membrane</keyword>
<keyword evidence="2" id="KW-0645">Protease</keyword>
<accession>A0A1M4X878</accession>
<evidence type="ECO:0000256" key="1">
    <source>
        <dbReference type="SAM" id="Phobius"/>
    </source>
</evidence>
<dbReference type="GO" id="GO:0004180">
    <property type="term" value="F:carboxypeptidase activity"/>
    <property type="evidence" value="ECO:0007669"/>
    <property type="project" value="UniProtKB-KW"/>
</dbReference>
<keyword evidence="2" id="KW-0378">Hydrolase</keyword>
<keyword evidence="3" id="KW-1185">Reference proteome</keyword>
<protein>
    <submittedName>
        <fullName evidence="2">Carboxypeptidase regulatory-like domain-containing protein</fullName>
    </submittedName>
</protein>